<evidence type="ECO:0000313" key="3">
    <source>
        <dbReference type="Proteomes" id="UP001476247"/>
    </source>
</evidence>
<keyword evidence="3" id="KW-1185">Reference proteome</keyword>
<organism evidence="2 3">
    <name type="scientific">Helicostylum pulchrum</name>
    <dbReference type="NCBI Taxonomy" id="562976"/>
    <lineage>
        <taxon>Eukaryota</taxon>
        <taxon>Fungi</taxon>
        <taxon>Fungi incertae sedis</taxon>
        <taxon>Mucoromycota</taxon>
        <taxon>Mucoromycotina</taxon>
        <taxon>Mucoromycetes</taxon>
        <taxon>Mucorales</taxon>
        <taxon>Mucorineae</taxon>
        <taxon>Mucoraceae</taxon>
        <taxon>Helicostylum</taxon>
    </lineage>
</organism>
<reference evidence="2 3" key="1">
    <citation type="submission" date="2024-04" db="EMBL/GenBank/DDBJ databases">
        <title>genome sequences of Mucor flavus KT1a and Helicostylum pulchrum KT1b strains isolation_sourced from the surface of a dry-aged beef.</title>
        <authorList>
            <person name="Toyotome T."/>
            <person name="Hosono M."/>
            <person name="Torimaru M."/>
            <person name="Fukuda K."/>
            <person name="Mikami N."/>
        </authorList>
    </citation>
    <scope>NUCLEOTIDE SEQUENCE [LARGE SCALE GENOMIC DNA]</scope>
    <source>
        <strain evidence="2 3">KT1b</strain>
    </source>
</reference>
<comment type="caution">
    <text evidence="2">The sequence shown here is derived from an EMBL/GenBank/DDBJ whole genome shotgun (WGS) entry which is preliminary data.</text>
</comment>
<feature type="compositionally biased region" description="Polar residues" evidence="1">
    <location>
        <begin position="1"/>
        <end position="11"/>
    </location>
</feature>
<sequence>MSSFNRISSIAQGAELEREQEWTDNVEDAEGIGGSGELVADEFGWYQKEDLWINALTGFKQERSPYEQ</sequence>
<proteinExistence type="predicted"/>
<name>A0ABP9YCM9_9FUNG</name>
<evidence type="ECO:0000313" key="2">
    <source>
        <dbReference type="EMBL" id="GAA5804681.1"/>
    </source>
</evidence>
<protein>
    <submittedName>
        <fullName evidence="2">Uncharacterized protein</fullName>
    </submittedName>
</protein>
<feature type="region of interest" description="Disordered" evidence="1">
    <location>
        <begin position="1"/>
        <end position="33"/>
    </location>
</feature>
<evidence type="ECO:0000256" key="1">
    <source>
        <dbReference type="SAM" id="MobiDB-lite"/>
    </source>
</evidence>
<dbReference type="Proteomes" id="UP001476247">
    <property type="component" value="Unassembled WGS sequence"/>
</dbReference>
<dbReference type="EMBL" id="BAABUJ010000037">
    <property type="protein sequence ID" value="GAA5804681.1"/>
    <property type="molecule type" value="Genomic_DNA"/>
</dbReference>
<gene>
    <name evidence="2" type="ORF">HPULCUR_010184</name>
</gene>
<accession>A0ABP9YCM9</accession>